<accession>A0AAQ3K0W3</accession>
<evidence type="ECO:0000256" key="1">
    <source>
        <dbReference type="SAM" id="MobiDB-lite"/>
    </source>
</evidence>
<feature type="compositionally biased region" description="Low complexity" evidence="1">
    <location>
        <begin position="28"/>
        <end position="40"/>
    </location>
</feature>
<feature type="region of interest" description="Disordered" evidence="1">
    <location>
        <begin position="1"/>
        <end position="46"/>
    </location>
</feature>
<evidence type="ECO:0000313" key="3">
    <source>
        <dbReference type="Proteomes" id="UP001327560"/>
    </source>
</evidence>
<feature type="compositionally biased region" description="Low complexity" evidence="1">
    <location>
        <begin position="1"/>
        <end position="17"/>
    </location>
</feature>
<gene>
    <name evidence="2" type="ORF">Cni_G07770</name>
</gene>
<dbReference type="PANTHER" id="PTHR37371:SF1">
    <property type="entry name" value="KINESIN-LIKE PROTEIN"/>
    <property type="match status" value="1"/>
</dbReference>
<protein>
    <submittedName>
        <fullName evidence="2">Uncharacterized protein</fullName>
    </submittedName>
</protein>
<dbReference type="PANTHER" id="PTHR37371">
    <property type="entry name" value="OS08G0180400 PROTEIN"/>
    <property type="match status" value="1"/>
</dbReference>
<dbReference type="AlphaFoldDB" id="A0AAQ3K0W3"/>
<dbReference type="EMBL" id="CP136891">
    <property type="protein sequence ID" value="WOK99058.1"/>
    <property type="molecule type" value="Genomic_DNA"/>
</dbReference>
<sequence length="212" mass="23023">MKKRAAPAAKGKGSTAKGKLKGHQTFFPSPVSVASPDSSSNKPYDYDLPSFPTDSAAAAAAYSSLNKTPSPFLRRSGTPPSAKTKTTAVATTSDLKALSSSRIESLKRHLDVCHSDILKDFDASHARLSKRFKIQTKACMQLAEEAEKDYKKIAERVTEHTEILQASYAELIGEAHSTASRVCKVSIPELMQSMEKAIDGLRSRYKISTTPM</sequence>
<organism evidence="2 3">
    <name type="scientific">Canna indica</name>
    <name type="common">Indian-shot</name>
    <dbReference type="NCBI Taxonomy" id="4628"/>
    <lineage>
        <taxon>Eukaryota</taxon>
        <taxon>Viridiplantae</taxon>
        <taxon>Streptophyta</taxon>
        <taxon>Embryophyta</taxon>
        <taxon>Tracheophyta</taxon>
        <taxon>Spermatophyta</taxon>
        <taxon>Magnoliopsida</taxon>
        <taxon>Liliopsida</taxon>
        <taxon>Zingiberales</taxon>
        <taxon>Cannaceae</taxon>
        <taxon>Canna</taxon>
    </lineage>
</organism>
<proteinExistence type="predicted"/>
<name>A0AAQ3K0W3_9LILI</name>
<keyword evidence="3" id="KW-1185">Reference proteome</keyword>
<dbReference type="Proteomes" id="UP001327560">
    <property type="component" value="Chromosome 2"/>
</dbReference>
<evidence type="ECO:0000313" key="2">
    <source>
        <dbReference type="EMBL" id="WOK99058.1"/>
    </source>
</evidence>
<reference evidence="2 3" key="1">
    <citation type="submission" date="2023-10" db="EMBL/GenBank/DDBJ databases">
        <title>Chromosome-scale genome assembly provides insights into flower coloration mechanisms of Canna indica.</title>
        <authorList>
            <person name="Li C."/>
        </authorList>
    </citation>
    <scope>NUCLEOTIDE SEQUENCE [LARGE SCALE GENOMIC DNA]</scope>
    <source>
        <tissue evidence="2">Flower</tissue>
    </source>
</reference>